<evidence type="ECO:0000256" key="3">
    <source>
        <dbReference type="ARBA" id="ARBA00023239"/>
    </source>
</evidence>
<dbReference type="EMBL" id="JACBYR010000001">
    <property type="protein sequence ID" value="NYE82976.1"/>
    <property type="molecule type" value="Genomic_DNA"/>
</dbReference>
<keyword evidence="3" id="KW-0456">Lyase</keyword>
<proteinExistence type="inferred from homology"/>
<dbReference type="InterPro" id="IPR005000">
    <property type="entry name" value="Aldolase/citrate-lyase_domain"/>
</dbReference>
<dbReference type="AlphaFoldDB" id="A0A7Y9ITX0"/>
<gene>
    <name evidence="5" type="ORF">FHW18_002247</name>
</gene>
<keyword evidence="6" id="KW-1185">Reference proteome</keyword>
<comment type="caution">
    <text evidence="5">The sequence shown here is derived from an EMBL/GenBank/DDBJ whole genome shotgun (WGS) entry which is preliminary data.</text>
</comment>
<accession>A0A7Y9ITX0</accession>
<dbReference type="GO" id="GO:0005737">
    <property type="term" value="C:cytoplasm"/>
    <property type="evidence" value="ECO:0007669"/>
    <property type="project" value="TreeGrafter"/>
</dbReference>
<dbReference type="Pfam" id="PF03328">
    <property type="entry name" value="HpcH_HpaI"/>
    <property type="match status" value="1"/>
</dbReference>
<dbReference type="Proteomes" id="UP000542125">
    <property type="component" value="Unassembled WGS sequence"/>
</dbReference>
<evidence type="ECO:0000256" key="1">
    <source>
        <dbReference type="ARBA" id="ARBA00005568"/>
    </source>
</evidence>
<name>A0A7Y9ITX0_9BURK</name>
<dbReference type="PANTHER" id="PTHR30502">
    <property type="entry name" value="2-KETO-3-DEOXY-L-RHAMNONATE ALDOLASE"/>
    <property type="match status" value="1"/>
</dbReference>
<sequence length="252" mass="26297">MTSPSPGKHPLQTGTFIKTVSPHIIEILGTTTLDFGVIDAEHAPFDRAAMDLMMLAGRAAGLPLFVRVPDFAPSTILSTLDLGAAGIVVPHVDSAEQAAQIVSRARYHGGERGFSSSPRAAGYGMMSYQQAQQAGDRTLVMCQIESVDGLKNAEAIAAVPGVDGLFVGRADLALSMGETGSRSPKVLEATQRILKAATDAGKIAAMFVASNAERDEFSAQGASWFIVGSDQSLLRQAAQAIASSTAPRPRSA</sequence>
<dbReference type="GO" id="GO:0016832">
    <property type="term" value="F:aldehyde-lyase activity"/>
    <property type="evidence" value="ECO:0007669"/>
    <property type="project" value="TreeGrafter"/>
</dbReference>
<reference evidence="5 6" key="1">
    <citation type="submission" date="2020-07" db="EMBL/GenBank/DDBJ databases">
        <title>Genomic Encyclopedia of Type Strains, Phase IV (KMG-V): Genome sequencing to study the core and pangenomes of soil and plant-associated prokaryotes.</title>
        <authorList>
            <person name="Whitman W."/>
        </authorList>
    </citation>
    <scope>NUCLEOTIDE SEQUENCE [LARGE SCALE GENOMIC DNA]</scope>
    <source>
        <strain evidence="5 6">SAS40</strain>
    </source>
</reference>
<evidence type="ECO:0000313" key="6">
    <source>
        <dbReference type="Proteomes" id="UP000542125"/>
    </source>
</evidence>
<dbReference type="SUPFAM" id="SSF51621">
    <property type="entry name" value="Phosphoenolpyruvate/pyruvate domain"/>
    <property type="match status" value="1"/>
</dbReference>
<evidence type="ECO:0000313" key="5">
    <source>
        <dbReference type="EMBL" id="NYE82976.1"/>
    </source>
</evidence>
<dbReference type="PANTHER" id="PTHR30502:SF0">
    <property type="entry name" value="PHOSPHOENOLPYRUVATE CARBOXYLASE FAMILY PROTEIN"/>
    <property type="match status" value="1"/>
</dbReference>
<keyword evidence="2" id="KW-0479">Metal-binding</keyword>
<dbReference type="InterPro" id="IPR040442">
    <property type="entry name" value="Pyrv_kinase-like_dom_sf"/>
</dbReference>
<evidence type="ECO:0000259" key="4">
    <source>
        <dbReference type="Pfam" id="PF03328"/>
    </source>
</evidence>
<dbReference type="GO" id="GO:0046872">
    <property type="term" value="F:metal ion binding"/>
    <property type="evidence" value="ECO:0007669"/>
    <property type="project" value="UniProtKB-KW"/>
</dbReference>
<organism evidence="5 6">
    <name type="scientific">Pigmentiphaga litoralis</name>
    <dbReference type="NCBI Taxonomy" id="516702"/>
    <lineage>
        <taxon>Bacteria</taxon>
        <taxon>Pseudomonadati</taxon>
        <taxon>Pseudomonadota</taxon>
        <taxon>Betaproteobacteria</taxon>
        <taxon>Burkholderiales</taxon>
        <taxon>Alcaligenaceae</taxon>
        <taxon>Pigmentiphaga</taxon>
    </lineage>
</organism>
<comment type="similarity">
    <text evidence="1">Belongs to the HpcH/HpaI aldolase family.</text>
</comment>
<dbReference type="InterPro" id="IPR050251">
    <property type="entry name" value="HpcH-HpaI_aldolase"/>
</dbReference>
<protein>
    <submittedName>
        <fullName evidence="5">2-keto-3-deoxy-L-rhamnonate aldolase RhmA</fullName>
    </submittedName>
</protein>
<dbReference type="InterPro" id="IPR015813">
    <property type="entry name" value="Pyrv/PenolPyrv_kinase-like_dom"/>
</dbReference>
<evidence type="ECO:0000256" key="2">
    <source>
        <dbReference type="ARBA" id="ARBA00022723"/>
    </source>
</evidence>
<dbReference type="Gene3D" id="3.20.20.60">
    <property type="entry name" value="Phosphoenolpyruvate-binding domains"/>
    <property type="match status" value="1"/>
</dbReference>
<dbReference type="RefSeq" id="WP_179586278.1">
    <property type="nucleotide sequence ID" value="NZ_JACBYR010000001.1"/>
</dbReference>
<feature type="domain" description="HpcH/HpaI aldolase/citrate lyase" evidence="4">
    <location>
        <begin position="12"/>
        <end position="236"/>
    </location>
</feature>